<dbReference type="OMA" id="THKIFVD"/>
<evidence type="ECO:0000256" key="1">
    <source>
        <dbReference type="ARBA" id="ARBA00008335"/>
    </source>
</evidence>
<dbReference type="PANTHER" id="PTHR11328">
    <property type="entry name" value="MAJOR FACILITATOR SUPERFAMILY DOMAIN-CONTAINING PROTEIN"/>
    <property type="match status" value="1"/>
</dbReference>
<dbReference type="AlphaFoldDB" id="A0A9J7KXD8"/>
<dbReference type="Pfam" id="PF13347">
    <property type="entry name" value="MFS_2"/>
    <property type="match status" value="1"/>
</dbReference>
<reference evidence="4" key="1">
    <citation type="journal article" date="2020" name="Nat. Ecol. Evol.">
        <title>Deeply conserved synteny resolves early events in vertebrate evolution.</title>
        <authorList>
            <person name="Simakov O."/>
            <person name="Marletaz F."/>
            <person name="Yue J.X."/>
            <person name="O'Connell B."/>
            <person name="Jenkins J."/>
            <person name="Brandt A."/>
            <person name="Calef R."/>
            <person name="Tung C.H."/>
            <person name="Huang T.K."/>
            <person name="Schmutz J."/>
            <person name="Satoh N."/>
            <person name="Yu J.K."/>
            <person name="Putnam N.H."/>
            <person name="Green R.E."/>
            <person name="Rokhsar D.S."/>
        </authorList>
    </citation>
    <scope>NUCLEOTIDE SEQUENCE [LARGE SCALE GENOMIC DNA]</scope>
    <source>
        <strain evidence="4">S238N-H82</strain>
    </source>
</reference>
<dbReference type="GO" id="GO:0006869">
    <property type="term" value="P:lipid transport"/>
    <property type="evidence" value="ECO:0000318"/>
    <property type="project" value="GO_Central"/>
</dbReference>
<dbReference type="InterPro" id="IPR039672">
    <property type="entry name" value="MFS_2"/>
</dbReference>
<feature type="transmembrane region" description="Helical" evidence="3">
    <location>
        <begin position="392"/>
        <end position="415"/>
    </location>
</feature>
<feature type="transmembrane region" description="Helical" evidence="3">
    <location>
        <begin position="264"/>
        <end position="287"/>
    </location>
</feature>
<sequence length="522" mass="56947">MSTVRVEPLSTREKMCFAVGEFCGVMTYDVLSLYANIFLLEVVKLTPLAATAVIFGSRVWDVLAYPLLIPVLDATRPNKWGKHKTWMVASTLIAIPSYVLGWYVPGIDSGVKVAWYLVFYSVFLVFQTAYTITHRTLLMYMTEVPAERDSATTYRVLCHMLSNLLAIVVHGQIVAAFGTTESASCVNSTISNTSTAVTADPETGYLVSAGTTAAIITIAVCATVFGVKEYTGSTVTDDDTSRGTLLKDIWEVCTFRPFADLVGVGMLSIFGTILQQWSIALAIQYAYGLEDQLQNLLLALLVASVLSVPVAALLLNRFGKKLVLAGYALLMMGVSVGLMYVPTRRLDVFLPVVCLGGAGITGPNYIPWTMVTDVADDFKIQKGKRRDMLVQTLYQTLYIAAVLLASVTSIVALEIGGYRTGSCTQPDSVAFTTRLLMSFIPAGAYLLSLVFLWRYQLTGDRLAANKAVLEERRTQQSADSGNTDKAAPQPSLAMKSHDLPDTRGPVQLTYFGPYGSFRFKLP</sequence>
<dbReference type="PANTHER" id="PTHR11328:SF24">
    <property type="entry name" value="MAJOR FACILITATOR SUPERFAMILY (MFS) PROFILE DOMAIN-CONTAINING PROTEIN"/>
    <property type="match status" value="1"/>
</dbReference>
<dbReference type="GO" id="GO:0015293">
    <property type="term" value="F:symporter activity"/>
    <property type="evidence" value="ECO:0007669"/>
    <property type="project" value="InterPro"/>
</dbReference>
<feature type="transmembrane region" description="Helical" evidence="3">
    <location>
        <begin position="86"/>
        <end position="107"/>
    </location>
</feature>
<feature type="region of interest" description="Disordered" evidence="2">
    <location>
        <begin position="472"/>
        <end position="501"/>
    </location>
</feature>
<evidence type="ECO:0000256" key="3">
    <source>
        <dbReference type="SAM" id="Phobius"/>
    </source>
</evidence>
<feature type="transmembrane region" description="Helical" evidence="3">
    <location>
        <begin position="348"/>
        <end position="371"/>
    </location>
</feature>
<evidence type="ECO:0000313" key="4">
    <source>
        <dbReference type="Proteomes" id="UP000001554"/>
    </source>
</evidence>
<organism evidence="4 5">
    <name type="scientific">Branchiostoma floridae</name>
    <name type="common">Florida lancelet</name>
    <name type="synonym">Amphioxus</name>
    <dbReference type="NCBI Taxonomy" id="7739"/>
    <lineage>
        <taxon>Eukaryota</taxon>
        <taxon>Metazoa</taxon>
        <taxon>Chordata</taxon>
        <taxon>Cephalochordata</taxon>
        <taxon>Leptocardii</taxon>
        <taxon>Amphioxiformes</taxon>
        <taxon>Branchiostomatidae</taxon>
        <taxon>Branchiostoma</taxon>
    </lineage>
</organism>
<evidence type="ECO:0000256" key="2">
    <source>
        <dbReference type="SAM" id="MobiDB-lite"/>
    </source>
</evidence>
<name>A0A9J7KXD8_BRAFL</name>
<accession>A0A9J7KXD8</accession>
<comment type="similarity">
    <text evidence="1">Belongs to the major facilitator superfamily.</text>
</comment>
<dbReference type="Gene3D" id="1.20.1250.20">
    <property type="entry name" value="MFS general substrate transporter like domains"/>
    <property type="match status" value="1"/>
</dbReference>
<feature type="transmembrane region" description="Helical" evidence="3">
    <location>
        <begin position="435"/>
        <end position="453"/>
    </location>
</feature>
<dbReference type="RefSeq" id="XP_035672202.1">
    <property type="nucleotide sequence ID" value="XM_035816309.1"/>
</dbReference>
<dbReference type="GeneID" id="118413130"/>
<keyword evidence="3" id="KW-0472">Membrane</keyword>
<dbReference type="GO" id="GO:0005886">
    <property type="term" value="C:plasma membrane"/>
    <property type="evidence" value="ECO:0000318"/>
    <property type="project" value="GO_Central"/>
</dbReference>
<reference evidence="5" key="2">
    <citation type="submission" date="2025-08" db="UniProtKB">
        <authorList>
            <consortium name="RefSeq"/>
        </authorList>
    </citation>
    <scope>IDENTIFICATION</scope>
    <source>
        <strain evidence="5">S238N-H82</strain>
        <tissue evidence="5">Testes</tissue>
    </source>
</reference>
<dbReference type="GO" id="GO:0008643">
    <property type="term" value="P:carbohydrate transport"/>
    <property type="evidence" value="ECO:0007669"/>
    <property type="project" value="InterPro"/>
</dbReference>
<keyword evidence="4" id="KW-1185">Reference proteome</keyword>
<gene>
    <name evidence="5" type="primary">LOC118413130</name>
</gene>
<feature type="transmembrane region" description="Helical" evidence="3">
    <location>
        <begin position="293"/>
        <end position="315"/>
    </location>
</feature>
<dbReference type="InterPro" id="IPR036259">
    <property type="entry name" value="MFS_trans_sf"/>
</dbReference>
<feature type="transmembrane region" description="Helical" evidence="3">
    <location>
        <begin position="113"/>
        <end position="132"/>
    </location>
</feature>
<proteinExistence type="inferred from homology"/>
<dbReference type="Proteomes" id="UP000001554">
    <property type="component" value="Chromosome 4"/>
</dbReference>
<evidence type="ECO:0000313" key="5">
    <source>
        <dbReference type="RefSeq" id="XP_035672202.1"/>
    </source>
</evidence>
<keyword evidence="3" id="KW-0812">Transmembrane</keyword>
<protein>
    <submittedName>
        <fullName evidence="5">Sodium-dependent lysophosphatidylcholine symporter 1-B-like</fullName>
    </submittedName>
</protein>
<dbReference type="GO" id="GO:0055085">
    <property type="term" value="P:transmembrane transport"/>
    <property type="evidence" value="ECO:0000318"/>
    <property type="project" value="GO_Central"/>
</dbReference>
<dbReference type="KEGG" id="bfo:118413130"/>
<dbReference type="SUPFAM" id="SSF103473">
    <property type="entry name" value="MFS general substrate transporter"/>
    <property type="match status" value="1"/>
</dbReference>
<keyword evidence="3" id="KW-1133">Transmembrane helix</keyword>
<dbReference type="OrthoDB" id="10336631at2759"/>
<feature type="transmembrane region" description="Helical" evidence="3">
    <location>
        <begin position="322"/>
        <end position="342"/>
    </location>
</feature>